<dbReference type="EMBL" id="BRZI01000044">
    <property type="protein sequence ID" value="GLD32449.1"/>
    <property type="molecule type" value="Genomic_DNA"/>
</dbReference>
<name>A0A9P3Q9F3_9MYCO</name>
<dbReference type="AlphaFoldDB" id="A0A9P3Q9F3"/>
<proteinExistence type="predicted"/>
<organism evidence="3 4">
    <name type="scientific">Mycobacterium kiyosense</name>
    <dbReference type="NCBI Taxonomy" id="2871094"/>
    <lineage>
        <taxon>Bacteria</taxon>
        <taxon>Bacillati</taxon>
        <taxon>Actinomycetota</taxon>
        <taxon>Actinomycetes</taxon>
        <taxon>Mycobacteriales</taxon>
        <taxon>Mycobacteriaceae</taxon>
        <taxon>Mycobacterium</taxon>
    </lineage>
</organism>
<dbReference type="Pfam" id="PF13924">
    <property type="entry name" value="Lipocalin_5"/>
    <property type="match status" value="1"/>
</dbReference>
<protein>
    <recommendedName>
        <fullName evidence="1">Lipocalin-like domain-containing protein</fullName>
    </recommendedName>
</protein>
<accession>A0A9P3Q9F3</accession>
<feature type="domain" description="Lipocalin-like" evidence="1">
    <location>
        <begin position="10"/>
        <end position="125"/>
    </location>
</feature>
<dbReference type="Proteomes" id="UP001165663">
    <property type="component" value="Unassembled WGS sequence"/>
</dbReference>
<sequence length="128" mass="13835">MSGLAEALLGGWLLESFVSRHDGTDEVRHPFGDNPSGLILYTADGHMSAQLTPGGDGEFVSYGGRFDVDEAAATVCHHVVISTLPELLRQPQIRHAKIDGDRLTLSVTQTSAKGRVVHSTLVWRRDTG</sequence>
<dbReference type="RefSeq" id="WP_236976773.1">
    <property type="nucleotide sequence ID" value="NZ_BRXE01000038.1"/>
</dbReference>
<evidence type="ECO:0000313" key="2">
    <source>
        <dbReference type="EMBL" id="GLB83994.1"/>
    </source>
</evidence>
<evidence type="ECO:0000313" key="4">
    <source>
        <dbReference type="Proteomes" id="UP001064782"/>
    </source>
</evidence>
<dbReference type="InterPro" id="IPR024311">
    <property type="entry name" value="Lipocalin-like"/>
</dbReference>
<reference evidence="3" key="1">
    <citation type="submission" date="2022-08" db="EMBL/GenBank/DDBJ databases">
        <title>Mycobacterium kiyosense sp. nov., scotochromogenic slow-glowing species isolated from respiratory specimens.</title>
        <authorList>
            <person name="Fukano H."/>
            <person name="Kazumi Y."/>
            <person name="Sakagami N."/>
            <person name="Ato M."/>
            <person name="Mitarai S."/>
            <person name="Hoshino Y."/>
        </authorList>
    </citation>
    <scope>NUCLEOTIDE SEQUENCE</scope>
    <source>
        <strain evidence="3">1413</strain>
        <strain evidence="2">SRL2020-028</strain>
    </source>
</reference>
<dbReference type="Proteomes" id="UP001064782">
    <property type="component" value="Unassembled WGS sequence"/>
</dbReference>
<dbReference type="EMBL" id="BRXE01000038">
    <property type="protein sequence ID" value="GLB83994.1"/>
    <property type="molecule type" value="Genomic_DNA"/>
</dbReference>
<dbReference type="GeneID" id="83631627"/>
<evidence type="ECO:0000259" key="1">
    <source>
        <dbReference type="Pfam" id="PF13924"/>
    </source>
</evidence>
<comment type="caution">
    <text evidence="3">The sequence shown here is derived from an EMBL/GenBank/DDBJ whole genome shotgun (WGS) entry which is preliminary data.</text>
</comment>
<gene>
    <name evidence="3" type="ORF">Mkiyose1413_43320</name>
    <name evidence="2" type="ORF">SRL2020028_32500</name>
</gene>
<evidence type="ECO:0000313" key="3">
    <source>
        <dbReference type="EMBL" id="GLD32449.1"/>
    </source>
</evidence>
<keyword evidence="4" id="KW-1185">Reference proteome</keyword>